<dbReference type="OrthoDB" id="3210850at2759"/>
<reference evidence="2 3" key="1">
    <citation type="journal article" date="2018" name="G3 (Bethesda)">
        <title>Phylogenetic and Phylogenomic Definition of Rhizopus Species.</title>
        <authorList>
            <person name="Gryganskyi A.P."/>
            <person name="Golan J."/>
            <person name="Dolatabadi S."/>
            <person name="Mondo S."/>
            <person name="Robb S."/>
            <person name="Idnurm A."/>
            <person name="Muszewska A."/>
            <person name="Steczkiewicz K."/>
            <person name="Masonjones S."/>
            <person name="Liao H.L."/>
            <person name="Gajdeczka M.T."/>
            <person name="Anike F."/>
            <person name="Vuek A."/>
            <person name="Anishchenko I.M."/>
            <person name="Voigt K."/>
            <person name="de Hoog G.S."/>
            <person name="Smith M.E."/>
            <person name="Heitman J."/>
            <person name="Vilgalys R."/>
            <person name="Stajich J.E."/>
        </authorList>
    </citation>
    <scope>NUCLEOTIDE SEQUENCE [LARGE SCALE GENOMIC DNA]</scope>
    <source>
        <strain evidence="2 3">LSU 92-RS-03</strain>
    </source>
</reference>
<feature type="transmembrane region" description="Helical" evidence="1">
    <location>
        <begin position="7"/>
        <end position="24"/>
    </location>
</feature>
<proteinExistence type="predicted"/>
<protein>
    <recommendedName>
        <fullName evidence="4">G-protein coupled receptors family 1 profile domain-containing protein</fullName>
    </recommendedName>
</protein>
<dbReference type="AlphaFoldDB" id="A0A367IKE0"/>
<dbReference type="PANTHER" id="PTHR38848">
    <property type="entry name" value="G-PROTEIN COUPLED RECEPTORS FAMILY 3 PROFILE DOMAIN-CONTAINING PROTEIN"/>
    <property type="match status" value="1"/>
</dbReference>
<evidence type="ECO:0000313" key="3">
    <source>
        <dbReference type="Proteomes" id="UP000253551"/>
    </source>
</evidence>
<feature type="transmembrane region" description="Helical" evidence="1">
    <location>
        <begin position="222"/>
        <end position="243"/>
    </location>
</feature>
<feature type="transmembrane region" description="Helical" evidence="1">
    <location>
        <begin position="175"/>
        <end position="201"/>
    </location>
</feature>
<keyword evidence="1" id="KW-0812">Transmembrane</keyword>
<organism evidence="2 3">
    <name type="scientific">Rhizopus stolonifer</name>
    <name type="common">Rhizopus nigricans</name>
    <dbReference type="NCBI Taxonomy" id="4846"/>
    <lineage>
        <taxon>Eukaryota</taxon>
        <taxon>Fungi</taxon>
        <taxon>Fungi incertae sedis</taxon>
        <taxon>Mucoromycota</taxon>
        <taxon>Mucoromycotina</taxon>
        <taxon>Mucoromycetes</taxon>
        <taxon>Mucorales</taxon>
        <taxon>Mucorineae</taxon>
        <taxon>Rhizopodaceae</taxon>
        <taxon>Rhizopus</taxon>
    </lineage>
</organism>
<evidence type="ECO:0008006" key="4">
    <source>
        <dbReference type="Google" id="ProtNLM"/>
    </source>
</evidence>
<comment type="caution">
    <text evidence="2">The sequence shown here is derived from an EMBL/GenBank/DDBJ whole genome shotgun (WGS) entry which is preliminary data.</text>
</comment>
<keyword evidence="1" id="KW-0472">Membrane</keyword>
<feature type="transmembrane region" description="Helical" evidence="1">
    <location>
        <begin position="249"/>
        <end position="270"/>
    </location>
</feature>
<dbReference type="EMBL" id="PJQM01007499">
    <property type="protein sequence ID" value="RCH78096.1"/>
    <property type="molecule type" value="Genomic_DNA"/>
</dbReference>
<dbReference type="Proteomes" id="UP000253551">
    <property type="component" value="Unassembled WGS sequence"/>
</dbReference>
<feature type="transmembrane region" description="Helical" evidence="1">
    <location>
        <begin position="30"/>
        <end position="48"/>
    </location>
</feature>
<gene>
    <name evidence="2" type="ORF">CU098_004094</name>
</gene>
<evidence type="ECO:0000313" key="2">
    <source>
        <dbReference type="EMBL" id="RCH78096.1"/>
    </source>
</evidence>
<keyword evidence="1" id="KW-1133">Transmembrane helix</keyword>
<feature type="transmembrane region" description="Helical" evidence="1">
    <location>
        <begin position="60"/>
        <end position="84"/>
    </location>
</feature>
<evidence type="ECO:0000256" key="1">
    <source>
        <dbReference type="SAM" id="Phobius"/>
    </source>
</evidence>
<sequence length="313" mass="35291">MFTESFLFFSWFLIHTAFIINMYSPDQWEILAEVNSVTCITIVSLIFGRKVASIEGPIHYVRGLLLLIYTLSWAYNLIACMLTSTNNGNYISCVMTNFNCTVLYTVTKVVLYLYFIEKIHIISVPKTTRFKSPLYIINLVLLLPNIAVVLLQIMYRVNLVADTYPYHCTVGFDIPASALSLCYDTLLSALYIGIFIKFYCFPNTAQQTAHQSSSLHMMAKRNAIAAITTLITSCANFVILISLKGHERGLVASSICALSVTIVCCVIHWVTTHPAEIQLNEKALQRVNGDKPVKLEIKQHQEVVILTELNTRI</sequence>
<dbReference type="PANTHER" id="PTHR38848:SF3">
    <property type="entry name" value="G-PROTEIN COUPLED RECEPTORS FAMILY 3 PROFILE DOMAIN-CONTAINING PROTEIN"/>
    <property type="match status" value="1"/>
</dbReference>
<feature type="transmembrane region" description="Helical" evidence="1">
    <location>
        <begin position="135"/>
        <end position="155"/>
    </location>
</feature>
<keyword evidence="3" id="KW-1185">Reference proteome</keyword>
<feature type="transmembrane region" description="Helical" evidence="1">
    <location>
        <begin position="96"/>
        <end position="115"/>
    </location>
</feature>
<name>A0A367IKE0_RHIST</name>
<accession>A0A367IKE0</accession>